<dbReference type="EMBL" id="JBHTLK010000208">
    <property type="protein sequence ID" value="MFD1151089.1"/>
    <property type="molecule type" value="Genomic_DNA"/>
</dbReference>
<name>A0ABW3R203_9PSEU</name>
<gene>
    <name evidence="1" type="ORF">ACFQ3T_28510</name>
</gene>
<dbReference type="Proteomes" id="UP001597168">
    <property type="component" value="Unassembled WGS sequence"/>
</dbReference>
<organism evidence="1 2">
    <name type="scientific">Saccharothrix hoggarensis</name>
    <dbReference type="NCBI Taxonomy" id="913853"/>
    <lineage>
        <taxon>Bacteria</taxon>
        <taxon>Bacillati</taxon>
        <taxon>Actinomycetota</taxon>
        <taxon>Actinomycetes</taxon>
        <taxon>Pseudonocardiales</taxon>
        <taxon>Pseudonocardiaceae</taxon>
        <taxon>Saccharothrix</taxon>
    </lineage>
</organism>
<keyword evidence="2" id="KW-1185">Reference proteome</keyword>
<protein>
    <recommendedName>
        <fullName evidence="3">Glycosyl transferase family 2</fullName>
    </recommendedName>
</protein>
<dbReference type="RefSeq" id="WP_380727778.1">
    <property type="nucleotide sequence ID" value="NZ_JBHTLK010000208.1"/>
</dbReference>
<reference evidence="2" key="1">
    <citation type="journal article" date="2019" name="Int. J. Syst. Evol. Microbiol.">
        <title>The Global Catalogue of Microorganisms (GCM) 10K type strain sequencing project: providing services to taxonomists for standard genome sequencing and annotation.</title>
        <authorList>
            <consortium name="The Broad Institute Genomics Platform"/>
            <consortium name="The Broad Institute Genome Sequencing Center for Infectious Disease"/>
            <person name="Wu L."/>
            <person name="Ma J."/>
        </authorList>
    </citation>
    <scope>NUCLEOTIDE SEQUENCE [LARGE SCALE GENOMIC DNA]</scope>
    <source>
        <strain evidence="2">CCUG 60214</strain>
    </source>
</reference>
<proteinExistence type="predicted"/>
<evidence type="ECO:0000313" key="2">
    <source>
        <dbReference type="Proteomes" id="UP001597168"/>
    </source>
</evidence>
<evidence type="ECO:0000313" key="1">
    <source>
        <dbReference type="EMBL" id="MFD1151089.1"/>
    </source>
</evidence>
<sequence length="377" mass="40383">MNATAPAPVEHHASHGKLLTTVDVEDCPPGAVDAVVVPTNRTWAHLDKATGVAAVLGRPLVVLTSGNAAPEAAAKLARKKHVEMLVVDVTALPASVMPRLATTEVLRGTEFERGTDTSLKRNLGLLVSRVVGWERVAFLDDDITVPRPADLDAAAGLVSHGYAAVGLEVGGYPDNSVVCHAHRETGGDQGTFIGGGALVVGNDSMSSFFPTIYNEDWFFLLDDEGLRRSAITGQVVQKEYDPFAGEQRAQVEEFGDCLAEGVFALLDDDGGFEAAADEGYWWDFLHGRMALIDGILDRIESRGRRDGEALRMEIALRAARKRCEAIPPSLCVRYLKALAQDRRTWAAHVQGFPRGTVGLRGAMGALGLARCGTYVAP</sequence>
<accession>A0ABW3R203</accession>
<comment type="caution">
    <text evidence="1">The sequence shown here is derived from an EMBL/GenBank/DDBJ whole genome shotgun (WGS) entry which is preliminary data.</text>
</comment>
<evidence type="ECO:0008006" key="3">
    <source>
        <dbReference type="Google" id="ProtNLM"/>
    </source>
</evidence>